<dbReference type="Proteomes" id="UP001374893">
    <property type="component" value="Chromosome"/>
</dbReference>
<keyword evidence="2" id="KW-1185">Reference proteome</keyword>
<protein>
    <submittedName>
        <fullName evidence="1">Addication module toxin relE</fullName>
    </submittedName>
</protein>
<dbReference type="InterPro" id="IPR009387">
    <property type="entry name" value="HigB-2"/>
</dbReference>
<evidence type="ECO:0000313" key="2">
    <source>
        <dbReference type="Proteomes" id="UP001374893"/>
    </source>
</evidence>
<dbReference type="Pfam" id="PF06296">
    <property type="entry name" value="RelE"/>
    <property type="match status" value="1"/>
</dbReference>
<sequence>MIFYETDVFTARIVELIDDESYSALQAVLVADPEAGDIIPRSKGLRKIRWMGSGRGKRGGLRVIYYLVHHEAIFMLYAYPKNRESDLTQRHLQILRELVEQHLNQ</sequence>
<proteinExistence type="predicted"/>
<dbReference type="PIRSF" id="PIRSF039032">
    <property type="entry name" value="HigB-2"/>
    <property type="match status" value="1"/>
</dbReference>
<name>A0ABM7RER9_9BACT</name>
<gene>
    <name evidence="1" type="ORF">HAHE_24610</name>
</gene>
<dbReference type="RefSeq" id="WP_338684845.1">
    <property type="nucleotide sequence ID" value="NZ_AP024702.1"/>
</dbReference>
<accession>A0ABM7RER9</accession>
<organism evidence="1 2">
    <name type="scientific">Haloferula helveola</name>
    <dbReference type="NCBI Taxonomy" id="490095"/>
    <lineage>
        <taxon>Bacteria</taxon>
        <taxon>Pseudomonadati</taxon>
        <taxon>Verrucomicrobiota</taxon>
        <taxon>Verrucomicrobiia</taxon>
        <taxon>Verrucomicrobiales</taxon>
        <taxon>Verrucomicrobiaceae</taxon>
        <taxon>Haloferula</taxon>
    </lineage>
</organism>
<evidence type="ECO:0000313" key="1">
    <source>
        <dbReference type="EMBL" id="BCX48553.1"/>
    </source>
</evidence>
<reference evidence="1 2" key="1">
    <citation type="submission" date="2021-06" db="EMBL/GenBank/DDBJ databases">
        <title>Complete genome of Haloferula helveola possessing various polysaccharide degrading enzymes.</title>
        <authorList>
            <person name="Takami H."/>
            <person name="Huang C."/>
            <person name="Hamasaki K."/>
        </authorList>
    </citation>
    <scope>NUCLEOTIDE SEQUENCE [LARGE SCALE GENOMIC DNA]</scope>
    <source>
        <strain evidence="1 2">CN-1</strain>
    </source>
</reference>
<dbReference type="EMBL" id="AP024702">
    <property type="protein sequence ID" value="BCX48553.1"/>
    <property type="molecule type" value="Genomic_DNA"/>
</dbReference>